<dbReference type="Proteomes" id="UP000053237">
    <property type="component" value="Unassembled WGS sequence"/>
</dbReference>
<protein>
    <submittedName>
        <fullName evidence="1">Uncharacterized protein</fullName>
    </submittedName>
</protein>
<comment type="caution">
    <text evidence="1">The sequence shown here is derived from an EMBL/GenBank/DDBJ whole genome shotgun (WGS) entry which is preliminary data.</text>
</comment>
<reference evidence="1 2" key="1">
    <citation type="submission" date="2012-05" db="EMBL/GenBank/DDBJ databases">
        <title>Recombination and specialization in a pathogen metapopulation.</title>
        <authorList>
            <person name="Gardiner A."/>
            <person name="Kemen E."/>
            <person name="Schultz-Larsen T."/>
            <person name="MacLean D."/>
            <person name="Van Oosterhout C."/>
            <person name="Jones J.D.G."/>
        </authorList>
    </citation>
    <scope>NUCLEOTIDE SEQUENCE [LARGE SCALE GENOMIC DNA]</scope>
    <source>
        <strain evidence="1 2">Ac Nc2</strain>
    </source>
</reference>
<accession>A0A024GTM9</accession>
<proteinExistence type="predicted"/>
<dbReference type="EMBL" id="CAIX01000388">
    <property type="protein sequence ID" value="CCI50069.1"/>
    <property type="molecule type" value="Genomic_DNA"/>
</dbReference>
<name>A0A024GTM9_9STRA</name>
<evidence type="ECO:0000313" key="2">
    <source>
        <dbReference type="Proteomes" id="UP000053237"/>
    </source>
</evidence>
<keyword evidence="2" id="KW-1185">Reference proteome</keyword>
<dbReference type="AlphaFoldDB" id="A0A024GTM9"/>
<sequence length="180" mass="20804">MEAREKQLDKMQKARATKTFVSTGVQTTATSSQSNSRERLYQLQHEEDEIKMQNIMKEHTELKIEVVNSRSMLEVYRDFMKNQLVFLDEIKAGKSFSPPEAVAIEAAGNNECEQGMAVHGQQMHPENGPITSLRMQVNMLELLINDCECNKELLQIQLDRFRRFCAEWKLKQLELPATIQ</sequence>
<gene>
    <name evidence="1" type="ORF">BN9_115810</name>
</gene>
<organism evidence="1 2">
    <name type="scientific">Albugo candida</name>
    <dbReference type="NCBI Taxonomy" id="65357"/>
    <lineage>
        <taxon>Eukaryota</taxon>
        <taxon>Sar</taxon>
        <taxon>Stramenopiles</taxon>
        <taxon>Oomycota</taxon>
        <taxon>Peronosporomycetes</taxon>
        <taxon>Albuginales</taxon>
        <taxon>Albuginaceae</taxon>
        <taxon>Albugo</taxon>
    </lineage>
</organism>
<evidence type="ECO:0000313" key="1">
    <source>
        <dbReference type="EMBL" id="CCI50069.1"/>
    </source>
</evidence>
<dbReference type="InParanoid" id="A0A024GTM9"/>